<name>A0A382ISW0_9ZZZZ</name>
<reference evidence="1" key="1">
    <citation type="submission" date="2018-05" db="EMBL/GenBank/DDBJ databases">
        <authorList>
            <person name="Lanie J.A."/>
            <person name="Ng W.-L."/>
            <person name="Kazmierczak K.M."/>
            <person name="Andrzejewski T.M."/>
            <person name="Davidsen T.M."/>
            <person name="Wayne K.J."/>
            <person name="Tettelin H."/>
            <person name="Glass J.I."/>
            <person name="Rusch D."/>
            <person name="Podicherti R."/>
            <person name="Tsui H.-C.T."/>
            <person name="Winkler M.E."/>
        </authorList>
    </citation>
    <scope>NUCLEOTIDE SEQUENCE</scope>
</reference>
<feature type="non-terminal residue" evidence="1">
    <location>
        <position position="35"/>
    </location>
</feature>
<dbReference type="EMBL" id="UINC01069344">
    <property type="protein sequence ID" value="SVC02648.1"/>
    <property type="molecule type" value="Genomic_DNA"/>
</dbReference>
<organism evidence="1">
    <name type="scientific">marine metagenome</name>
    <dbReference type="NCBI Taxonomy" id="408172"/>
    <lineage>
        <taxon>unclassified sequences</taxon>
        <taxon>metagenomes</taxon>
        <taxon>ecological metagenomes</taxon>
    </lineage>
</organism>
<protein>
    <submittedName>
        <fullName evidence="1">Uncharacterized protein</fullName>
    </submittedName>
</protein>
<gene>
    <name evidence="1" type="ORF">METZ01_LOCUS255502</name>
</gene>
<dbReference type="AlphaFoldDB" id="A0A382ISW0"/>
<sequence>MKKIICVLLGALILAVYWKVQYHEFINYDDGRYIT</sequence>
<proteinExistence type="predicted"/>
<accession>A0A382ISW0</accession>
<evidence type="ECO:0000313" key="1">
    <source>
        <dbReference type="EMBL" id="SVC02648.1"/>
    </source>
</evidence>